<comment type="similarity">
    <text evidence="1">Belongs to the AB hydrolase superfamily.</text>
</comment>
<evidence type="ECO:0000256" key="2">
    <source>
        <dbReference type="ARBA" id="ARBA00022801"/>
    </source>
</evidence>
<evidence type="ECO:0000313" key="5">
    <source>
        <dbReference type="Proteomes" id="UP000044071"/>
    </source>
</evidence>
<sequence>MINKGSLFVILAMDSTTLTIPGFTIGYKTWGNPALPPMLALHGWLDNANSFDLLAPYLEKQFYFIAIDFPGHGYSSHLSEGCYYHFSDGIFNILQVIKALGLGQIHLLGHSMGACLASLIAGVVPEQILSMALIEGLGPFSNPDFSCRDQLSRYSQLISKEANKSAKPYQSLEQAALARAKRGYLSKELAAILAQRGLEEKEEQFYWRHDRRLLLTSPLTMTEGQVLSCLKGIRAKSCLIWASQGFGFDSNIMSERVKTVNDLQIYHLEGGHHIHMEQPGAVAQCLAQFYQD</sequence>
<dbReference type="EMBL" id="CCSB01000001">
    <property type="protein sequence ID" value="CDZ76747.1"/>
    <property type="molecule type" value="Genomic_DNA"/>
</dbReference>
<dbReference type="GO" id="GO:0016787">
    <property type="term" value="F:hydrolase activity"/>
    <property type="evidence" value="ECO:0007669"/>
    <property type="project" value="UniProtKB-KW"/>
</dbReference>
<dbReference type="AlphaFoldDB" id="A0A078KUR9"/>
<dbReference type="InterPro" id="IPR050266">
    <property type="entry name" value="AB_hydrolase_sf"/>
</dbReference>
<dbReference type="STRING" id="1034943.BN59_01022"/>
<dbReference type="Proteomes" id="UP000044071">
    <property type="component" value="Unassembled WGS sequence"/>
</dbReference>
<feature type="domain" description="AB hydrolase-1" evidence="3">
    <location>
        <begin position="36"/>
        <end position="277"/>
    </location>
</feature>
<keyword evidence="5" id="KW-1185">Reference proteome</keyword>
<dbReference type="SUPFAM" id="SSF53474">
    <property type="entry name" value="alpha/beta-Hydrolases"/>
    <property type="match status" value="1"/>
</dbReference>
<organism evidence="4 5">
    <name type="scientific">Legionella massiliensis</name>
    <dbReference type="NCBI Taxonomy" id="1034943"/>
    <lineage>
        <taxon>Bacteria</taxon>
        <taxon>Pseudomonadati</taxon>
        <taxon>Pseudomonadota</taxon>
        <taxon>Gammaproteobacteria</taxon>
        <taxon>Legionellales</taxon>
        <taxon>Legionellaceae</taxon>
        <taxon>Legionella</taxon>
    </lineage>
</organism>
<evidence type="ECO:0000256" key="1">
    <source>
        <dbReference type="ARBA" id="ARBA00008645"/>
    </source>
</evidence>
<dbReference type="PANTHER" id="PTHR43798:SF14">
    <property type="entry name" value="SERINE HYDROLASE-LIKE PROTEIN DDB_G0286239"/>
    <property type="match status" value="1"/>
</dbReference>
<proteinExistence type="inferred from homology"/>
<accession>A0A078KUR9</accession>
<protein>
    <submittedName>
        <fullName evidence="4">Tropinesterase</fullName>
    </submittedName>
</protein>
<keyword evidence="2" id="KW-0378">Hydrolase</keyword>
<gene>
    <name evidence="4" type="ORF">BN59_01022</name>
</gene>
<dbReference type="PANTHER" id="PTHR43798">
    <property type="entry name" value="MONOACYLGLYCEROL LIPASE"/>
    <property type="match status" value="1"/>
</dbReference>
<evidence type="ECO:0000313" key="4">
    <source>
        <dbReference type="EMBL" id="CDZ76747.1"/>
    </source>
</evidence>
<dbReference type="InterPro" id="IPR000073">
    <property type="entry name" value="AB_hydrolase_1"/>
</dbReference>
<dbReference type="Pfam" id="PF00561">
    <property type="entry name" value="Abhydrolase_1"/>
    <property type="match status" value="1"/>
</dbReference>
<evidence type="ECO:0000259" key="3">
    <source>
        <dbReference type="Pfam" id="PF00561"/>
    </source>
</evidence>
<reference evidence="4 5" key="1">
    <citation type="submission" date="2014-06" db="EMBL/GenBank/DDBJ databases">
        <authorList>
            <person name="Urmite Genomes Urmite Genomes"/>
        </authorList>
    </citation>
    <scope>NUCLEOTIDE SEQUENCE [LARGE SCALE GENOMIC DNA]</scope>
</reference>
<dbReference type="GO" id="GO:0016020">
    <property type="term" value="C:membrane"/>
    <property type="evidence" value="ECO:0007669"/>
    <property type="project" value="TreeGrafter"/>
</dbReference>
<dbReference type="Gene3D" id="3.40.50.1820">
    <property type="entry name" value="alpha/beta hydrolase"/>
    <property type="match status" value="1"/>
</dbReference>
<dbReference type="eggNOG" id="COG0596">
    <property type="taxonomic scope" value="Bacteria"/>
</dbReference>
<dbReference type="InterPro" id="IPR029058">
    <property type="entry name" value="AB_hydrolase_fold"/>
</dbReference>
<name>A0A078KUR9_9GAMM</name>